<proteinExistence type="predicted"/>
<accession>A0ABQ2F265</accession>
<dbReference type="Proteomes" id="UP000647587">
    <property type="component" value="Unassembled WGS sequence"/>
</dbReference>
<dbReference type="EMBL" id="BMPP01000038">
    <property type="protein sequence ID" value="GGK43247.1"/>
    <property type="molecule type" value="Genomic_DNA"/>
</dbReference>
<sequence>MRVQVRFGMHPAVEDGQVFGTAVMCGEGNHSLQHAAGPGTGRRHSGVGCYAPHFTKMGMTRPG</sequence>
<comment type="caution">
    <text evidence="1">The sequence shown here is derived from an EMBL/GenBank/DDBJ whole genome shotgun (WGS) entry which is preliminary data.</text>
</comment>
<reference evidence="2" key="1">
    <citation type="journal article" date="2019" name="Int. J. Syst. Evol. Microbiol.">
        <title>The Global Catalogue of Microorganisms (GCM) 10K type strain sequencing project: providing services to taxonomists for standard genome sequencing and annotation.</title>
        <authorList>
            <consortium name="The Broad Institute Genomics Platform"/>
            <consortium name="The Broad Institute Genome Sequencing Center for Infectious Disease"/>
            <person name="Wu L."/>
            <person name="Ma J."/>
        </authorList>
    </citation>
    <scope>NUCLEOTIDE SEQUENCE [LARGE SCALE GENOMIC DNA]</scope>
    <source>
        <strain evidence="2">JCM 30331</strain>
    </source>
</reference>
<organism evidence="1 2">
    <name type="scientific">Deinococcus malanensis</name>
    <dbReference type="NCBI Taxonomy" id="1706855"/>
    <lineage>
        <taxon>Bacteria</taxon>
        <taxon>Thermotogati</taxon>
        <taxon>Deinococcota</taxon>
        <taxon>Deinococci</taxon>
        <taxon>Deinococcales</taxon>
        <taxon>Deinococcaceae</taxon>
        <taxon>Deinococcus</taxon>
    </lineage>
</organism>
<protein>
    <submittedName>
        <fullName evidence="1">Uncharacterized protein</fullName>
    </submittedName>
</protein>
<gene>
    <name evidence="1" type="ORF">GCM10008955_41250</name>
</gene>
<evidence type="ECO:0000313" key="1">
    <source>
        <dbReference type="EMBL" id="GGK43247.1"/>
    </source>
</evidence>
<evidence type="ECO:0000313" key="2">
    <source>
        <dbReference type="Proteomes" id="UP000647587"/>
    </source>
</evidence>
<name>A0ABQ2F265_9DEIO</name>
<keyword evidence="2" id="KW-1185">Reference proteome</keyword>